<dbReference type="Proteomes" id="UP001519460">
    <property type="component" value="Unassembled WGS sequence"/>
</dbReference>
<keyword evidence="2" id="KW-1185">Reference proteome</keyword>
<reference evidence="1 2" key="1">
    <citation type="journal article" date="2023" name="Sci. Data">
        <title>Genome assembly of the Korean intertidal mud-creeper Batillaria attramentaria.</title>
        <authorList>
            <person name="Patra A.K."/>
            <person name="Ho P.T."/>
            <person name="Jun S."/>
            <person name="Lee S.J."/>
            <person name="Kim Y."/>
            <person name="Won Y.J."/>
        </authorList>
    </citation>
    <scope>NUCLEOTIDE SEQUENCE [LARGE SCALE GENOMIC DNA]</scope>
    <source>
        <strain evidence="1">Wonlab-2016</strain>
    </source>
</reference>
<dbReference type="AlphaFoldDB" id="A0ABD0LBQ6"/>
<organism evidence="1 2">
    <name type="scientific">Batillaria attramentaria</name>
    <dbReference type="NCBI Taxonomy" id="370345"/>
    <lineage>
        <taxon>Eukaryota</taxon>
        <taxon>Metazoa</taxon>
        <taxon>Spiralia</taxon>
        <taxon>Lophotrochozoa</taxon>
        <taxon>Mollusca</taxon>
        <taxon>Gastropoda</taxon>
        <taxon>Caenogastropoda</taxon>
        <taxon>Sorbeoconcha</taxon>
        <taxon>Cerithioidea</taxon>
        <taxon>Batillariidae</taxon>
        <taxon>Batillaria</taxon>
    </lineage>
</organism>
<accession>A0ABD0LBQ6</accession>
<evidence type="ECO:0000313" key="2">
    <source>
        <dbReference type="Proteomes" id="UP001519460"/>
    </source>
</evidence>
<dbReference type="EMBL" id="JACVVK020000065">
    <property type="protein sequence ID" value="KAK7496668.1"/>
    <property type="molecule type" value="Genomic_DNA"/>
</dbReference>
<protein>
    <submittedName>
        <fullName evidence="1">Uncharacterized protein</fullName>
    </submittedName>
</protein>
<name>A0ABD0LBQ6_9CAEN</name>
<gene>
    <name evidence="1" type="ORF">BaRGS_00012075</name>
</gene>
<proteinExistence type="predicted"/>
<comment type="caution">
    <text evidence="1">The sequence shown here is derived from an EMBL/GenBank/DDBJ whole genome shotgun (WGS) entry which is preliminary data.</text>
</comment>
<evidence type="ECO:0000313" key="1">
    <source>
        <dbReference type="EMBL" id="KAK7496668.1"/>
    </source>
</evidence>
<sequence length="88" mass="9181">MTPTRRGRYIISCGSSGARPYIVRGIAPLSPCQLAIPLCAVFFCNLFSLSLLAPAPTVSVMRGQAGPEGAAWTCVVGSKVSRSVLLLA</sequence>